<dbReference type="InterPro" id="IPR003439">
    <property type="entry name" value="ABC_transporter-like_ATP-bd"/>
</dbReference>
<comment type="similarity">
    <text evidence="2">Belongs to the ABC transporter superfamily. ABCG family. PDR (TC 3.A.1.205) subfamily.</text>
</comment>
<feature type="transmembrane region" description="Helical" evidence="9">
    <location>
        <begin position="1247"/>
        <end position="1265"/>
    </location>
</feature>
<evidence type="ECO:0000256" key="5">
    <source>
        <dbReference type="ARBA" id="ARBA00022741"/>
    </source>
</evidence>
<feature type="domain" description="ABC transporter" evidence="10">
    <location>
        <begin position="114"/>
        <end position="365"/>
    </location>
</feature>
<keyword evidence="7 9" id="KW-1133">Transmembrane helix</keyword>
<dbReference type="GO" id="GO:0016020">
    <property type="term" value="C:membrane"/>
    <property type="evidence" value="ECO:0007669"/>
    <property type="project" value="UniProtKB-SubCell"/>
</dbReference>
<evidence type="ECO:0000313" key="11">
    <source>
        <dbReference type="EMBL" id="KAE9333303.1"/>
    </source>
</evidence>
<feature type="transmembrane region" description="Helical" evidence="9">
    <location>
        <begin position="1107"/>
        <end position="1127"/>
    </location>
</feature>
<feature type="transmembrane region" description="Helical" evidence="9">
    <location>
        <begin position="1217"/>
        <end position="1235"/>
    </location>
</feature>
<dbReference type="PROSITE" id="PS50893">
    <property type="entry name" value="ABC_TRANSPORTER_2"/>
    <property type="match status" value="2"/>
</dbReference>
<evidence type="ECO:0000256" key="9">
    <source>
        <dbReference type="SAM" id="Phobius"/>
    </source>
</evidence>
<name>A0A6A4F6F5_9STRA</name>
<dbReference type="InterPro" id="IPR027417">
    <property type="entry name" value="P-loop_NTPase"/>
</dbReference>
<protein>
    <submittedName>
        <fullName evidence="11">Pleiotropic drug resistance protein 3</fullName>
    </submittedName>
</protein>
<dbReference type="GO" id="GO:0005524">
    <property type="term" value="F:ATP binding"/>
    <property type="evidence" value="ECO:0007669"/>
    <property type="project" value="UniProtKB-KW"/>
</dbReference>
<dbReference type="FunFam" id="3.40.50.300:FF:000289">
    <property type="entry name" value="ABC transporter G family member 31"/>
    <property type="match status" value="1"/>
</dbReference>
<feature type="transmembrane region" description="Helical" evidence="9">
    <location>
        <begin position="1139"/>
        <end position="1160"/>
    </location>
</feature>
<dbReference type="EMBL" id="QXFT01000917">
    <property type="protein sequence ID" value="KAE9333303.1"/>
    <property type="molecule type" value="Genomic_DNA"/>
</dbReference>
<feature type="transmembrane region" description="Helical" evidence="9">
    <location>
        <begin position="690"/>
        <end position="713"/>
    </location>
</feature>
<dbReference type="SUPFAM" id="SSF52540">
    <property type="entry name" value="P-loop containing nucleoside triphosphate hydrolases"/>
    <property type="match status" value="2"/>
</dbReference>
<dbReference type="Gene3D" id="3.40.50.300">
    <property type="entry name" value="P-loop containing nucleotide triphosphate hydrolases"/>
    <property type="match status" value="2"/>
</dbReference>
<keyword evidence="3" id="KW-0813">Transport</keyword>
<keyword evidence="5" id="KW-0547">Nucleotide-binding</keyword>
<dbReference type="PANTHER" id="PTHR19241">
    <property type="entry name" value="ATP-BINDING CASSETTE TRANSPORTER"/>
    <property type="match status" value="1"/>
</dbReference>
<dbReference type="InterPro" id="IPR043926">
    <property type="entry name" value="ABCG_dom"/>
</dbReference>
<gene>
    <name evidence="11" type="ORF">PR003_g14089</name>
</gene>
<evidence type="ECO:0000256" key="1">
    <source>
        <dbReference type="ARBA" id="ARBA00004141"/>
    </source>
</evidence>
<dbReference type="Pfam" id="PF19055">
    <property type="entry name" value="ABC2_membrane_7"/>
    <property type="match status" value="2"/>
</dbReference>
<keyword evidence="6" id="KW-0067">ATP-binding</keyword>
<sequence>MVHESSEHEGFLDAALRQDDIDVGTFSTLGGDEWDPYLLLEAMQGEDTGDFERKDLVDAGQTKDNMRKKKRTKQIVRREVKDARRVHRLEIRFKNLTLGVDMVEEAEAANTDLPTIKNYVKKRYGGCCTKKTVARRQILKDISGVFKPGTMTLVLGQPGSGKSALMKVLSGQFPMENNVVLDGDVTYNGTPREKLLDRLPQFVSYVAQTDTHFPTLSVRETLEFAQTFSGGLDLDTTTTDVVIQRLGLQTCEDTVVGDNMLRGVSGGEKKRVTTGEMQFGNRPVCMMDEISTGLDSAATFDIISSQRSMAKKFYKTVVISLLQPSPEVFALFDDVLLLNDGEMLYHGPCDQVVEYFKGLGFVCPPHRDVADFLVDLSTDKQLKYQVNVRGRTHPRQAVDFAEAFARSAVHIAKLTELYTPQTQDVDNHLKSIPEFCQSFWAGTWTHMRRQLVLTVRNKAFLRGKAVLLVLMGLLYSSVFYQFNFEDVQVVMGIIFFSVMYLALVQTPMLPVYFAAREVFYKQRRANFYRTASYVVSMSVSQIPITFVESFVFGTLVYWMGGFVQTAGAFILFVVLLFLTNLAFSAFFFYISCVTVDVHVAKPLAMVSLLISILFSGFVVTRTQLPAWFVWIYWVDPIAWGLRSLAVSQYRHEQFDRCVVTEGGINYCTEFGMNMGEYYLGLYDIQTERAWIMYGVVFNLATYFLFMFLAYRALEFKRIETPRNLVAPKTKPTFDYVELSTPKTVEDGKLLSARGEILLGVPDRERNFTPVTVAFQDLWYTVPNPRHTNESIDLLKGVSGFALPGKMTALMGATGAGKTTLMDVIAGRKTGGETRGSILLNGFPVTDLTIRRCTGYCEQMDIHSDSATIREALTFSAFLRQGSDVSYEKKYATVIECLELLELDAIADRCVRGCSVEQLKRLTIGVELAAQPSVLFLDEPTSGLDARAAKVIMDGVRKVANTGRTILCTIHQPSTEVFQLFDSLLLLKKGGETVFFGDCQHLVAYFESIPQVPRIPVDYNPATWMPEVIGAGVDHSANIDVDFVQVFNASSLKTAMDENLGMQGVTVPAPGQDELCFTNKRAASSLTQAYMVTQRFFRMYWRVPTYNWTRFVVYTAMGLLFGLVFVGADYKSYQEVNSGLGMIFCTTAFLGIVSLNSAIPVTSEERASFYRERASQTYNSVWYFLGFTLAEIPYVLVSSLLFTVICLPLAGFTDIGDLAFYWINLTLHVLCQVYLGQLLSFAMPSVEVAALMGVLCNSIFVLFMGFNPPASTIPHGYKWLFDITPQRYSFMLFTALLFGNCPDHEYAQVMQSLNTGTSLDMTQFSRGCHIIENAPQTVGSVPIRSYLDSVFNVRHEDIHYYMLINFMMILTLRFLALLALRFINHQKK</sequence>
<dbReference type="InterPro" id="IPR013525">
    <property type="entry name" value="ABC2_TM"/>
</dbReference>
<dbReference type="Pfam" id="PF01061">
    <property type="entry name" value="ABC2_membrane"/>
    <property type="match status" value="2"/>
</dbReference>
<evidence type="ECO:0000256" key="8">
    <source>
        <dbReference type="ARBA" id="ARBA00023136"/>
    </source>
</evidence>
<keyword evidence="8 9" id="KW-0472">Membrane</keyword>
<feature type="transmembrane region" description="Helical" evidence="9">
    <location>
        <begin position="566"/>
        <end position="590"/>
    </location>
</feature>
<keyword evidence="4 9" id="KW-0812">Transmembrane</keyword>
<dbReference type="CDD" id="cd03232">
    <property type="entry name" value="ABCG_PDR_domain2"/>
    <property type="match status" value="1"/>
</dbReference>
<proteinExistence type="inferred from homology"/>
<accession>A0A6A4F6F5</accession>
<dbReference type="InterPro" id="IPR003593">
    <property type="entry name" value="AAA+_ATPase"/>
</dbReference>
<feature type="transmembrane region" description="Helical" evidence="9">
    <location>
        <begin position="534"/>
        <end position="560"/>
    </location>
</feature>
<evidence type="ECO:0000313" key="12">
    <source>
        <dbReference type="Proteomes" id="UP000434957"/>
    </source>
</evidence>
<reference evidence="11 12" key="1">
    <citation type="submission" date="2018-08" db="EMBL/GenBank/DDBJ databases">
        <title>Genomic investigation of the strawberry pathogen Phytophthora fragariae indicates pathogenicity is determined by transcriptional variation in three key races.</title>
        <authorList>
            <person name="Adams T.M."/>
            <person name="Armitage A.D."/>
            <person name="Sobczyk M.K."/>
            <person name="Bates H.J."/>
            <person name="Dunwell J.M."/>
            <person name="Nellist C.F."/>
            <person name="Harrison R.J."/>
        </authorList>
    </citation>
    <scope>NUCLEOTIDE SEQUENCE [LARGE SCALE GENOMIC DNA]</scope>
    <source>
        <strain evidence="11 12">SCRP333</strain>
    </source>
</reference>
<feature type="transmembrane region" description="Helical" evidence="9">
    <location>
        <begin position="1181"/>
        <end position="1211"/>
    </location>
</feature>
<evidence type="ECO:0000256" key="3">
    <source>
        <dbReference type="ARBA" id="ARBA00022448"/>
    </source>
</evidence>
<comment type="caution">
    <text evidence="11">The sequence shown here is derived from an EMBL/GenBank/DDBJ whole genome shotgun (WGS) entry which is preliminary data.</text>
</comment>
<keyword evidence="12" id="KW-1185">Reference proteome</keyword>
<dbReference type="GO" id="GO:0140359">
    <property type="term" value="F:ABC-type transporter activity"/>
    <property type="evidence" value="ECO:0007669"/>
    <property type="project" value="InterPro"/>
</dbReference>
<dbReference type="Pfam" id="PF00005">
    <property type="entry name" value="ABC_tran"/>
    <property type="match status" value="2"/>
</dbReference>
<dbReference type="GO" id="GO:0016887">
    <property type="term" value="F:ATP hydrolysis activity"/>
    <property type="evidence" value="ECO:0007669"/>
    <property type="project" value="InterPro"/>
</dbReference>
<evidence type="ECO:0000256" key="6">
    <source>
        <dbReference type="ARBA" id="ARBA00022840"/>
    </source>
</evidence>
<dbReference type="SMART" id="SM00382">
    <property type="entry name" value="AAA"/>
    <property type="match status" value="2"/>
</dbReference>
<feature type="transmembrane region" description="Helical" evidence="9">
    <location>
        <begin position="1357"/>
        <end position="1379"/>
    </location>
</feature>
<feature type="transmembrane region" description="Helical" evidence="9">
    <location>
        <begin position="602"/>
        <end position="620"/>
    </location>
</feature>
<evidence type="ECO:0000259" key="10">
    <source>
        <dbReference type="PROSITE" id="PS50893"/>
    </source>
</evidence>
<comment type="subcellular location">
    <subcellularLocation>
        <location evidence="1">Membrane</location>
        <topology evidence="1">Multi-pass membrane protein</topology>
    </subcellularLocation>
</comment>
<feature type="transmembrane region" description="Helical" evidence="9">
    <location>
        <begin position="465"/>
        <end position="483"/>
    </location>
</feature>
<evidence type="ECO:0000256" key="4">
    <source>
        <dbReference type="ARBA" id="ARBA00022692"/>
    </source>
</evidence>
<dbReference type="Proteomes" id="UP000434957">
    <property type="component" value="Unassembled WGS sequence"/>
</dbReference>
<evidence type="ECO:0000256" key="7">
    <source>
        <dbReference type="ARBA" id="ARBA00022989"/>
    </source>
</evidence>
<feature type="domain" description="ABC transporter" evidence="10">
    <location>
        <begin position="772"/>
        <end position="1014"/>
    </location>
</feature>
<dbReference type="InterPro" id="IPR034003">
    <property type="entry name" value="ABCG_PDR_2"/>
</dbReference>
<feature type="transmembrane region" description="Helical" evidence="9">
    <location>
        <begin position="489"/>
        <end position="513"/>
    </location>
</feature>
<evidence type="ECO:0000256" key="2">
    <source>
        <dbReference type="ARBA" id="ARBA00006012"/>
    </source>
</evidence>
<organism evidence="11 12">
    <name type="scientific">Phytophthora rubi</name>
    <dbReference type="NCBI Taxonomy" id="129364"/>
    <lineage>
        <taxon>Eukaryota</taxon>
        <taxon>Sar</taxon>
        <taxon>Stramenopiles</taxon>
        <taxon>Oomycota</taxon>
        <taxon>Peronosporomycetes</taxon>
        <taxon>Peronosporales</taxon>
        <taxon>Peronosporaceae</taxon>
        <taxon>Phytophthora</taxon>
    </lineage>
</organism>